<dbReference type="EMBL" id="NXIB02000050">
    <property type="protein sequence ID" value="PHX55540.1"/>
    <property type="molecule type" value="Genomic_DNA"/>
</dbReference>
<sequence>MSSSLIISDLNYLQTLDQSSSVVGGGSVYAGTVTTTNIGLGYAVGGAGAVTIGQTTYTNTQTNTTVKNLGMLNYSRADAAAIAYAKTGDQMALSSSFNTSIFLNFTNV</sequence>
<keyword evidence="1" id="KW-0675">Receptor</keyword>
<gene>
    <name evidence="1" type="ORF">CP500_010480</name>
</gene>
<reference evidence="1" key="1">
    <citation type="submission" date="2017-10" db="EMBL/GenBank/DDBJ databases">
        <title>Draft genome sequence of the planktic cyanobacteria Tychonema bourrellyi isolated from alpine lentic freshwater.</title>
        <authorList>
            <person name="Tett A."/>
            <person name="Armanini F."/>
            <person name="Asnicar F."/>
            <person name="Boscaini A."/>
            <person name="Pasolli E."/>
            <person name="Zolfo M."/>
            <person name="Donati C."/>
            <person name="Salmaso N."/>
            <person name="Segata N."/>
        </authorList>
    </citation>
    <scope>NUCLEOTIDE SEQUENCE</scope>
    <source>
        <strain evidence="1">FEM_GT703</strain>
    </source>
</reference>
<evidence type="ECO:0000313" key="1">
    <source>
        <dbReference type="EMBL" id="PHX55540.1"/>
    </source>
</evidence>
<protein>
    <submittedName>
        <fullName evidence="1">TonB-dependent receptor</fullName>
    </submittedName>
</protein>
<accession>A0A2G4F1A3</accession>
<keyword evidence="2" id="KW-1185">Reference proteome</keyword>
<dbReference type="Proteomes" id="UP000226442">
    <property type="component" value="Unassembled WGS sequence"/>
</dbReference>
<organism evidence="1 2">
    <name type="scientific">Tychonema bourrellyi FEM_GT703</name>
    <dbReference type="NCBI Taxonomy" id="2040638"/>
    <lineage>
        <taxon>Bacteria</taxon>
        <taxon>Bacillati</taxon>
        <taxon>Cyanobacteriota</taxon>
        <taxon>Cyanophyceae</taxon>
        <taxon>Oscillatoriophycideae</taxon>
        <taxon>Oscillatoriales</taxon>
        <taxon>Microcoleaceae</taxon>
        <taxon>Tychonema</taxon>
    </lineage>
</organism>
<proteinExistence type="predicted"/>
<comment type="caution">
    <text evidence="1">The sequence shown here is derived from an EMBL/GenBank/DDBJ whole genome shotgun (WGS) entry which is preliminary data.</text>
</comment>
<dbReference type="AlphaFoldDB" id="A0A2G4F1A3"/>
<dbReference type="RefSeq" id="WP_096832204.1">
    <property type="nucleotide sequence ID" value="NZ_NXIB02000050.1"/>
</dbReference>
<evidence type="ECO:0000313" key="2">
    <source>
        <dbReference type="Proteomes" id="UP000226442"/>
    </source>
</evidence>
<name>A0A2G4F1A3_9CYAN</name>